<accession>A0A438DV19</accession>
<comment type="caution">
    <text evidence="1">The sequence shown here is derived from an EMBL/GenBank/DDBJ whole genome shotgun (WGS) entry which is preliminary data.</text>
</comment>
<sequence>MKMIDQKDEIVNEEVKKKDKLLSPPFPKALQSRKVVNNATEIFEVLKQVKVNIPLLDMIKQVLPMPSSLKIYPIASELTCSILGPFLATTNALINCRNGVMQLTFGNMTLELNIFHLCKRHPNQDEDEQEEACLIDTLIEEHVEGIMEEEMEKAYENLKKLNKRKN</sequence>
<dbReference type="AlphaFoldDB" id="A0A438DV19"/>
<protein>
    <submittedName>
        <fullName evidence="1">Uncharacterized protein</fullName>
    </submittedName>
</protein>
<gene>
    <name evidence="1" type="ORF">CK203_096154</name>
</gene>
<name>A0A438DV19_VITVI</name>
<evidence type="ECO:0000313" key="1">
    <source>
        <dbReference type="EMBL" id="RVW39356.1"/>
    </source>
</evidence>
<organism evidence="1 2">
    <name type="scientific">Vitis vinifera</name>
    <name type="common">Grape</name>
    <dbReference type="NCBI Taxonomy" id="29760"/>
    <lineage>
        <taxon>Eukaryota</taxon>
        <taxon>Viridiplantae</taxon>
        <taxon>Streptophyta</taxon>
        <taxon>Embryophyta</taxon>
        <taxon>Tracheophyta</taxon>
        <taxon>Spermatophyta</taxon>
        <taxon>Magnoliopsida</taxon>
        <taxon>eudicotyledons</taxon>
        <taxon>Gunneridae</taxon>
        <taxon>Pentapetalae</taxon>
        <taxon>rosids</taxon>
        <taxon>Vitales</taxon>
        <taxon>Vitaceae</taxon>
        <taxon>Viteae</taxon>
        <taxon>Vitis</taxon>
    </lineage>
</organism>
<dbReference type="EMBL" id="QGNW01001487">
    <property type="protein sequence ID" value="RVW39356.1"/>
    <property type="molecule type" value="Genomic_DNA"/>
</dbReference>
<proteinExistence type="predicted"/>
<dbReference type="Proteomes" id="UP000288805">
    <property type="component" value="Unassembled WGS sequence"/>
</dbReference>
<reference evidence="1 2" key="1">
    <citation type="journal article" date="2018" name="PLoS Genet.">
        <title>Population sequencing reveals clonal diversity and ancestral inbreeding in the grapevine cultivar Chardonnay.</title>
        <authorList>
            <person name="Roach M.J."/>
            <person name="Johnson D.L."/>
            <person name="Bohlmann J."/>
            <person name="van Vuuren H.J."/>
            <person name="Jones S.J."/>
            <person name="Pretorius I.S."/>
            <person name="Schmidt S.A."/>
            <person name="Borneman A.R."/>
        </authorList>
    </citation>
    <scope>NUCLEOTIDE SEQUENCE [LARGE SCALE GENOMIC DNA]</scope>
    <source>
        <strain evidence="2">cv. Chardonnay</strain>
        <tissue evidence="1">Leaf</tissue>
    </source>
</reference>
<evidence type="ECO:0000313" key="2">
    <source>
        <dbReference type="Proteomes" id="UP000288805"/>
    </source>
</evidence>